<accession>A0A0F9JB93</accession>
<dbReference type="EMBL" id="LAZR01018458">
    <property type="protein sequence ID" value="KKL96342.1"/>
    <property type="molecule type" value="Genomic_DNA"/>
</dbReference>
<dbReference type="AlphaFoldDB" id="A0A0F9JB93"/>
<comment type="caution">
    <text evidence="1">The sequence shown here is derived from an EMBL/GenBank/DDBJ whole genome shotgun (WGS) entry which is preliminary data.</text>
</comment>
<protein>
    <submittedName>
        <fullName evidence="1">Uncharacterized protein</fullName>
    </submittedName>
</protein>
<proteinExistence type="predicted"/>
<evidence type="ECO:0000313" key="1">
    <source>
        <dbReference type="EMBL" id="KKL96342.1"/>
    </source>
</evidence>
<sequence length="75" mass="8582">MNNVLTLDGDKGNLFIANPQPSYTMTFHDDKGEIGGFDWGDGELKFTGKAEESAKVFFDFLKPYVDIYIREQLER</sequence>
<organism evidence="1">
    <name type="scientific">marine sediment metagenome</name>
    <dbReference type="NCBI Taxonomy" id="412755"/>
    <lineage>
        <taxon>unclassified sequences</taxon>
        <taxon>metagenomes</taxon>
        <taxon>ecological metagenomes</taxon>
    </lineage>
</organism>
<name>A0A0F9JB93_9ZZZZ</name>
<gene>
    <name evidence="1" type="ORF">LCGC14_1845450</name>
</gene>
<reference evidence="1" key="1">
    <citation type="journal article" date="2015" name="Nature">
        <title>Complex archaea that bridge the gap between prokaryotes and eukaryotes.</title>
        <authorList>
            <person name="Spang A."/>
            <person name="Saw J.H."/>
            <person name="Jorgensen S.L."/>
            <person name="Zaremba-Niedzwiedzka K."/>
            <person name="Martijn J."/>
            <person name="Lind A.E."/>
            <person name="van Eijk R."/>
            <person name="Schleper C."/>
            <person name="Guy L."/>
            <person name="Ettema T.J."/>
        </authorList>
    </citation>
    <scope>NUCLEOTIDE SEQUENCE</scope>
</reference>